<keyword evidence="4" id="KW-1185">Reference proteome</keyword>
<evidence type="ECO:0000256" key="2">
    <source>
        <dbReference type="ARBA" id="ARBA00022801"/>
    </source>
</evidence>
<dbReference type="InterPro" id="IPR050563">
    <property type="entry name" value="4-hydroxybenzoyl-CoA_TE"/>
</dbReference>
<dbReference type="CDD" id="cd00586">
    <property type="entry name" value="4HBT"/>
    <property type="match status" value="1"/>
</dbReference>
<dbReference type="RefSeq" id="WP_171469163.1">
    <property type="nucleotide sequence ID" value="NZ_CP053452.2"/>
</dbReference>
<proteinExistence type="inferred from homology"/>
<reference evidence="4" key="1">
    <citation type="submission" date="2020-05" db="EMBL/GenBank/DDBJ databases">
        <title>Frigoriglobus tundricola gen. nov., sp. nov., a psychrotolerant cellulolytic planctomycete of the family Gemmataceae with two divergent copies of 16S rRNA gene.</title>
        <authorList>
            <person name="Kulichevskaya I.S."/>
            <person name="Ivanova A.A."/>
            <person name="Naumoff D.G."/>
            <person name="Beletsky A.V."/>
            <person name="Rijpstra W.I.C."/>
            <person name="Sinninghe Damste J.S."/>
            <person name="Mardanov A.V."/>
            <person name="Ravin N.V."/>
            <person name="Dedysh S.N."/>
        </authorList>
    </citation>
    <scope>NUCLEOTIDE SEQUENCE [LARGE SCALE GENOMIC DNA]</scope>
    <source>
        <strain evidence="4">PL17</strain>
    </source>
</reference>
<evidence type="ECO:0000313" key="4">
    <source>
        <dbReference type="Proteomes" id="UP000503447"/>
    </source>
</evidence>
<evidence type="ECO:0000313" key="3">
    <source>
        <dbReference type="EMBL" id="QJW92845.1"/>
    </source>
</evidence>
<dbReference type="Gene3D" id="3.10.129.10">
    <property type="entry name" value="Hotdog Thioesterase"/>
    <property type="match status" value="1"/>
</dbReference>
<dbReference type="GO" id="GO:0047617">
    <property type="term" value="F:fatty acyl-CoA hydrolase activity"/>
    <property type="evidence" value="ECO:0007669"/>
    <property type="project" value="TreeGrafter"/>
</dbReference>
<dbReference type="SUPFAM" id="SSF54637">
    <property type="entry name" value="Thioesterase/thiol ester dehydrase-isomerase"/>
    <property type="match status" value="1"/>
</dbReference>
<keyword evidence="2" id="KW-0378">Hydrolase</keyword>
<dbReference type="PANTHER" id="PTHR31793:SF27">
    <property type="entry name" value="NOVEL THIOESTERASE SUPERFAMILY DOMAIN AND SAPOSIN A-TYPE DOMAIN CONTAINING PROTEIN (0610012H03RIK)"/>
    <property type="match status" value="1"/>
</dbReference>
<evidence type="ECO:0000256" key="1">
    <source>
        <dbReference type="ARBA" id="ARBA00005953"/>
    </source>
</evidence>
<name>A0A6M5YFR8_9BACT</name>
<dbReference type="Proteomes" id="UP000503447">
    <property type="component" value="Chromosome"/>
</dbReference>
<protein>
    <submittedName>
        <fullName evidence="3">Putative thioesterase</fullName>
    </submittedName>
</protein>
<dbReference type="PANTHER" id="PTHR31793">
    <property type="entry name" value="4-HYDROXYBENZOYL-COA THIOESTERASE FAMILY MEMBER"/>
    <property type="match status" value="1"/>
</dbReference>
<dbReference type="AlphaFoldDB" id="A0A6M5YFR8"/>
<sequence length="145" mass="16472">MTHTALATFPVVTEFDVGWSDMDSFDHVSNLVYFRYFQDARLVYLERVGWLASKRDHGLGPIIKSTGATYRKPVKFPDHVWVGVRAAHVQPDRVTFEHALVSRAWDAVACEGTAVVVSYDYRNECKAPLPESVRRMIEATEGRVK</sequence>
<dbReference type="EMBL" id="CP053452">
    <property type="protein sequence ID" value="QJW92845.1"/>
    <property type="molecule type" value="Genomic_DNA"/>
</dbReference>
<gene>
    <name evidence="3" type="ORF">FTUN_0342</name>
</gene>
<comment type="similarity">
    <text evidence="1">Belongs to the 4-hydroxybenzoyl-CoA thioesterase family.</text>
</comment>
<accession>A0A6M5YFR8</accession>
<organism evidence="3 4">
    <name type="scientific">Frigoriglobus tundricola</name>
    <dbReference type="NCBI Taxonomy" id="2774151"/>
    <lineage>
        <taxon>Bacteria</taxon>
        <taxon>Pseudomonadati</taxon>
        <taxon>Planctomycetota</taxon>
        <taxon>Planctomycetia</taxon>
        <taxon>Gemmatales</taxon>
        <taxon>Gemmataceae</taxon>
        <taxon>Frigoriglobus</taxon>
    </lineage>
</organism>
<dbReference type="Pfam" id="PF13279">
    <property type="entry name" value="4HBT_2"/>
    <property type="match status" value="1"/>
</dbReference>
<dbReference type="InterPro" id="IPR029069">
    <property type="entry name" value="HotDog_dom_sf"/>
</dbReference>
<dbReference type="KEGG" id="ftj:FTUN_0342"/>